<feature type="transmembrane region" description="Helical" evidence="10">
    <location>
        <begin position="280"/>
        <end position="299"/>
    </location>
</feature>
<feature type="transmembrane region" description="Helical" evidence="10">
    <location>
        <begin position="305"/>
        <end position="324"/>
    </location>
</feature>
<dbReference type="CDD" id="cd01115">
    <property type="entry name" value="SLC13_permease"/>
    <property type="match status" value="1"/>
</dbReference>
<accession>A0A0A5FZC0</accession>
<comment type="subcellular location">
    <subcellularLocation>
        <location evidence="1">Membrane</location>
        <topology evidence="1">Multi-pass membrane protein</topology>
    </subcellularLocation>
</comment>
<keyword evidence="6" id="KW-0769">Symport</keyword>
<dbReference type="PANTHER" id="PTHR10283:SF82">
    <property type="entry name" value="SOLUTE CARRIER FAMILY 13 MEMBER 2"/>
    <property type="match status" value="1"/>
</dbReference>
<proteinExistence type="inferred from homology"/>
<dbReference type="GO" id="GO:0015141">
    <property type="term" value="F:succinate transmembrane transporter activity"/>
    <property type="evidence" value="ECO:0007669"/>
    <property type="project" value="UniProtKB-ARBA"/>
</dbReference>
<dbReference type="Proteomes" id="UP000030401">
    <property type="component" value="Unassembled WGS sequence"/>
</dbReference>
<dbReference type="PROSITE" id="PS01271">
    <property type="entry name" value="NA_SULFATE"/>
    <property type="match status" value="1"/>
</dbReference>
<keyword evidence="5 10" id="KW-0812">Transmembrane</keyword>
<keyword evidence="7 10" id="KW-1133">Transmembrane helix</keyword>
<dbReference type="Pfam" id="PF00939">
    <property type="entry name" value="Na_sulph_symp"/>
    <property type="match status" value="1"/>
</dbReference>
<feature type="transmembrane region" description="Helical" evidence="10">
    <location>
        <begin position="12"/>
        <end position="29"/>
    </location>
</feature>
<dbReference type="RefSeq" id="WP_084600267.1">
    <property type="nucleotide sequence ID" value="NZ_AVPG01000026.1"/>
</dbReference>
<sequence length="501" mass="54865">MIEKEINKKGRIGLVLGPVLFMLTLLFFQPESLAFQGRAVLASTLWIATWWITEAIPIAATSLLPIVLFPLTGGLALEETTASYGSDTIFLFLGGFIIALSLERWNLHKRIALVTISMIGTSTEKIILGFMVATGFLSMWISNTATAMMMVPIGLAIIYQMQSALKEGSEHNITYGNSSFGKALMLGIAYSASIGGIGTLIGTPPNTFFAGAVKEIYGVEISFAKWMVFGIPFAIIMLGIAWLYLVKFAYPMERKRFPGGKEVIRQQRKQLGTMSMEEKTVFIIFVMTAITWISRPFVLERLFPQMQIGDAMIAIVASVVLFMIPSKNHKGEYLMNWETAKTLPWGILLLFGGGLAIASGFKQSGLTDWIGNQLTVLEGVHFFIILIAVITLVIFLTEITSNTATASMMFPIMAALALAMDIHPYSLMIGAGVAASCAFMLPVATPPNAVVFSSGYLRISDMAKAGVWLNILAILMISIAIYVYLPIAWDINLHSFPPIFQ</sequence>
<feature type="transmembrane region" description="Helical" evidence="10">
    <location>
        <begin position="465"/>
        <end position="485"/>
    </location>
</feature>
<feature type="transmembrane region" description="Helical" evidence="10">
    <location>
        <begin position="422"/>
        <end position="445"/>
    </location>
</feature>
<comment type="similarity">
    <text evidence="2">Belongs to the SLC13A/DASS transporter (TC 2.A.47) family. NADC subfamily.</text>
</comment>
<reference evidence="11 12" key="1">
    <citation type="submission" date="2013-08" db="EMBL/GenBank/DDBJ databases">
        <authorList>
            <person name="Huang J."/>
            <person name="Wang G."/>
        </authorList>
    </citation>
    <scope>NUCLEOTIDE SEQUENCE [LARGE SCALE GENOMIC DNA]</scope>
    <source>
        <strain evidence="11 12">JSM 072002</strain>
    </source>
</reference>
<dbReference type="PANTHER" id="PTHR10283">
    <property type="entry name" value="SOLUTE CARRIER FAMILY 13 MEMBER"/>
    <property type="match status" value="1"/>
</dbReference>
<name>A0A0A5FZC0_9BACI</name>
<dbReference type="STRING" id="1385512.N784_10175"/>
<evidence type="ECO:0000256" key="6">
    <source>
        <dbReference type="ARBA" id="ARBA00022847"/>
    </source>
</evidence>
<keyword evidence="4" id="KW-0813">Transport</keyword>
<feature type="transmembrane region" description="Helical" evidence="10">
    <location>
        <begin position="180"/>
        <end position="203"/>
    </location>
</feature>
<feature type="transmembrane region" description="Helical" evidence="10">
    <location>
        <begin position="223"/>
        <end position="246"/>
    </location>
</feature>
<feature type="transmembrane region" description="Helical" evidence="10">
    <location>
        <begin position="139"/>
        <end position="159"/>
    </location>
</feature>
<dbReference type="AlphaFoldDB" id="A0A0A5FZC0"/>
<dbReference type="eggNOG" id="COG0471">
    <property type="taxonomic scope" value="Bacteria"/>
</dbReference>
<evidence type="ECO:0000256" key="9">
    <source>
        <dbReference type="ARBA" id="ARBA00031174"/>
    </source>
</evidence>
<protein>
    <recommendedName>
        <fullName evidence="3">Sodium-dependent dicarboxylate transporter SdcS</fullName>
    </recommendedName>
    <alternativeName>
        <fullName evidence="9">Na(+)/dicarboxylate symporter</fullName>
    </alternativeName>
</protein>
<evidence type="ECO:0000256" key="5">
    <source>
        <dbReference type="ARBA" id="ARBA00022692"/>
    </source>
</evidence>
<dbReference type="EMBL" id="AVPG01000026">
    <property type="protein sequence ID" value="KGX85144.1"/>
    <property type="molecule type" value="Genomic_DNA"/>
</dbReference>
<feature type="transmembrane region" description="Helical" evidence="10">
    <location>
        <begin position="83"/>
        <end position="102"/>
    </location>
</feature>
<dbReference type="InterPro" id="IPR001898">
    <property type="entry name" value="SLC13A/DASS"/>
</dbReference>
<evidence type="ECO:0000313" key="12">
    <source>
        <dbReference type="Proteomes" id="UP000030401"/>
    </source>
</evidence>
<organism evidence="11 12">
    <name type="scientific">Pontibacillus litoralis JSM 072002</name>
    <dbReference type="NCBI Taxonomy" id="1385512"/>
    <lineage>
        <taxon>Bacteria</taxon>
        <taxon>Bacillati</taxon>
        <taxon>Bacillota</taxon>
        <taxon>Bacilli</taxon>
        <taxon>Bacillales</taxon>
        <taxon>Bacillaceae</taxon>
        <taxon>Pontibacillus</taxon>
    </lineage>
</organism>
<evidence type="ECO:0000256" key="2">
    <source>
        <dbReference type="ARBA" id="ARBA00006772"/>
    </source>
</evidence>
<dbReference type="NCBIfam" id="TIGR00785">
    <property type="entry name" value="dass"/>
    <property type="match status" value="1"/>
</dbReference>
<keyword evidence="8 10" id="KW-0472">Membrane</keyword>
<evidence type="ECO:0000256" key="7">
    <source>
        <dbReference type="ARBA" id="ARBA00022989"/>
    </source>
</evidence>
<dbReference type="GO" id="GO:0005886">
    <property type="term" value="C:plasma membrane"/>
    <property type="evidence" value="ECO:0007669"/>
    <property type="project" value="TreeGrafter"/>
</dbReference>
<dbReference type="GO" id="GO:0015293">
    <property type="term" value="F:symporter activity"/>
    <property type="evidence" value="ECO:0007669"/>
    <property type="project" value="UniProtKB-KW"/>
</dbReference>
<comment type="caution">
    <text evidence="11">The sequence shown here is derived from an EMBL/GenBank/DDBJ whole genome shotgun (WGS) entry which is preliminary data.</text>
</comment>
<gene>
    <name evidence="11" type="ORF">N784_10175</name>
</gene>
<evidence type="ECO:0000256" key="3">
    <source>
        <dbReference type="ARBA" id="ARBA00020150"/>
    </source>
</evidence>
<evidence type="ECO:0000256" key="1">
    <source>
        <dbReference type="ARBA" id="ARBA00004141"/>
    </source>
</evidence>
<evidence type="ECO:0000256" key="4">
    <source>
        <dbReference type="ARBA" id="ARBA00022448"/>
    </source>
</evidence>
<dbReference type="OrthoDB" id="9766267at2"/>
<evidence type="ECO:0000256" key="8">
    <source>
        <dbReference type="ARBA" id="ARBA00023136"/>
    </source>
</evidence>
<dbReference type="InterPro" id="IPR031312">
    <property type="entry name" value="Na/sul_symport_CS"/>
</dbReference>
<feature type="transmembrane region" description="Helical" evidence="10">
    <location>
        <begin position="59"/>
        <end position="77"/>
    </location>
</feature>
<evidence type="ECO:0000313" key="11">
    <source>
        <dbReference type="EMBL" id="KGX85144.1"/>
    </source>
</evidence>
<keyword evidence="12" id="KW-1185">Reference proteome</keyword>
<feature type="transmembrane region" description="Helical" evidence="10">
    <location>
        <begin position="345"/>
        <end position="361"/>
    </location>
</feature>
<evidence type="ECO:0000256" key="10">
    <source>
        <dbReference type="SAM" id="Phobius"/>
    </source>
</evidence>
<feature type="transmembrane region" description="Helical" evidence="10">
    <location>
        <begin position="381"/>
        <end position="401"/>
    </location>
</feature>